<organism evidence="2 3">
    <name type="scientific">Acidisoma silvae</name>
    <dbReference type="NCBI Taxonomy" id="2802396"/>
    <lineage>
        <taxon>Bacteria</taxon>
        <taxon>Pseudomonadati</taxon>
        <taxon>Pseudomonadota</taxon>
        <taxon>Alphaproteobacteria</taxon>
        <taxon>Acetobacterales</taxon>
        <taxon>Acidocellaceae</taxon>
        <taxon>Acidisoma</taxon>
    </lineage>
</organism>
<dbReference type="Pfam" id="PF13581">
    <property type="entry name" value="HATPase_c_2"/>
    <property type="match status" value="1"/>
</dbReference>
<reference evidence="2" key="1">
    <citation type="journal article" date="2021" name="Microorganisms">
        <title>Acidisoma silvae sp. nov. and Acidisomacellulosilytica sp. nov., Two Acidophilic Bacteria Isolated from Decaying Wood, Hydrolyzing Cellulose and Producing Poly-3-hydroxybutyrate.</title>
        <authorList>
            <person name="Mieszkin S."/>
            <person name="Pouder E."/>
            <person name="Uroz S."/>
            <person name="Simon-Colin C."/>
            <person name="Alain K."/>
        </authorList>
    </citation>
    <scope>NUCLEOTIDE SEQUENCE</scope>
    <source>
        <strain evidence="2">HW T2.11</strain>
    </source>
</reference>
<dbReference type="InterPro" id="IPR036457">
    <property type="entry name" value="PPM-type-like_dom_sf"/>
</dbReference>
<evidence type="ECO:0000313" key="2">
    <source>
        <dbReference type="EMBL" id="MCB8874235.1"/>
    </source>
</evidence>
<dbReference type="Gene3D" id="3.60.40.10">
    <property type="entry name" value="PPM-type phosphatase domain"/>
    <property type="match status" value="1"/>
</dbReference>
<dbReference type="SUPFAM" id="SSF55874">
    <property type="entry name" value="ATPase domain of HSP90 chaperone/DNA topoisomerase II/histidine kinase"/>
    <property type="match status" value="1"/>
</dbReference>
<dbReference type="Proteomes" id="UP000708298">
    <property type="component" value="Unassembled WGS sequence"/>
</dbReference>
<dbReference type="EMBL" id="JAESVB010000001">
    <property type="protein sequence ID" value="MCB8874235.1"/>
    <property type="molecule type" value="Genomic_DNA"/>
</dbReference>
<dbReference type="CDD" id="cd16934">
    <property type="entry name" value="HATPase_RsbT-like"/>
    <property type="match status" value="1"/>
</dbReference>
<dbReference type="RefSeq" id="WP_227319884.1">
    <property type="nucleotide sequence ID" value="NZ_JAESVB010000001.1"/>
</dbReference>
<dbReference type="AlphaFoldDB" id="A0A963YQ40"/>
<name>A0A963YQ40_9PROT</name>
<feature type="domain" description="PPM-type phosphatase" evidence="1">
    <location>
        <begin position="141"/>
        <end position="331"/>
    </location>
</feature>
<proteinExistence type="predicted"/>
<protein>
    <submittedName>
        <fullName evidence="2">SpoIIE family protein phosphatase</fullName>
    </submittedName>
</protein>
<accession>A0A963YQ40</accession>
<dbReference type="Gene3D" id="3.30.565.10">
    <property type="entry name" value="Histidine kinase-like ATPase, C-terminal domain"/>
    <property type="match status" value="1"/>
</dbReference>
<keyword evidence="3" id="KW-1185">Reference proteome</keyword>
<reference evidence="2" key="2">
    <citation type="submission" date="2021-01" db="EMBL/GenBank/DDBJ databases">
        <authorList>
            <person name="Mieszkin S."/>
            <person name="Pouder E."/>
            <person name="Alain K."/>
        </authorList>
    </citation>
    <scope>NUCLEOTIDE SEQUENCE</scope>
    <source>
        <strain evidence="2">HW T2.11</strain>
    </source>
</reference>
<dbReference type="SMART" id="SM00331">
    <property type="entry name" value="PP2C_SIG"/>
    <property type="match status" value="1"/>
</dbReference>
<dbReference type="PANTHER" id="PTHR35801:SF1">
    <property type="entry name" value="PHOSPHOSERINE PHOSPHATASE RSBX"/>
    <property type="match status" value="1"/>
</dbReference>
<dbReference type="SUPFAM" id="SSF81606">
    <property type="entry name" value="PP2C-like"/>
    <property type="match status" value="1"/>
</dbReference>
<evidence type="ECO:0000259" key="1">
    <source>
        <dbReference type="SMART" id="SM00331"/>
    </source>
</evidence>
<gene>
    <name evidence="2" type="ORF">ASILVAE211_03495</name>
</gene>
<comment type="caution">
    <text evidence="2">The sequence shown here is derived from an EMBL/GenBank/DDBJ whole genome shotgun (WGS) entry which is preliminary data.</text>
</comment>
<dbReference type="InterPro" id="IPR003594">
    <property type="entry name" value="HATPase_dom"/>
</dbReference>
<dbReference type="InterPro" id="IPR039248">
    <property type="entry name" value="Ptase_RsbX"/>
</dbReference>
<dbReference type="PANTHER" id="PTHR35801">
    <property type="entry name" value="PHOSPHOSERINE PHOSPHATASE RSBX"/>
    <property type="match status" value="1"/>
</dbReference>
<dbReference type="InterPro" id="IPR001932">
    <property type="entry name" value="PPM-type_phosphatase-like_dom"/>
</dbReference>
<sequence>MRAIAVKDVSQVAEARRTAVLVAKAVGFGEEDAGRVAIVATELATNLIKHGGGGELLVGSYSDRTGNGVECLALDKGPGIGDFEAASRDGYSTAGSQGSGLGAIARNSHQVDVFAPMGSGTAILVRFREGRPVPGLVSSMPRVGAINLPKTGEDVCGDAWSRVTHARGYKLVVADGLGHGTYAADASQAALRVFQDEKASAPGQILQKMHLALRPTRGAAISVADVDIERHQVTFAGIGNVAGVIVNQDGSVRQMVSHNGTVGHVAKRVQEFIYQFAGEPLIILCSDGLATNWNLRAYPGLAFRHPTLIAGVLYRDFTRGRDDVTVVVTRGEAA</sequence>
<dbReference type="Pfam" id="PF07228">
    <property type="entry name" value="SpoIIE"/>
    <property type="match status" value="1"/>
</dbReference>
<evidence type="ECO:0000313" key="3">
    <source>
        <dbReference type="Proteomes" id="UP000708298"/>
    </source>
</evidence>
<dbReference type="InterPro" id="IPR036890">
    <property type="entry name" value="HATPase_C_sf"/>
</dbReference>